<feature type="region of interest" description="Disordered" evidence="1">
    <location>
        <begin position="243"/>
        <end position="319"/>
    </location>
</feature>
<evidence type="ECO:0000313" key="3">
    <source>
        <dbReference type="Proteomes" id="UP000772434"/>
    </source>
</evidence>
<accession>A0A9P5U492</accession>
<name>A0A9P5U492_9AGAR</name>
<gene>
    <name evidence="2" type="ORF">BDP27DRAFT_1425792</name>
</gene>
<keyword evidence="3" id="KW-1185">Reference proteome</keyword>
<comment type="caution">
    <text evidence="2">The sequence shown here is derived from an EMBL/GenBank/DDBJ whole genome shotgun (WGS) entry which is preliminary data.</text>
</comment>
<proteinExistence type="predicted"/>
<evidence type="ECO:0000313" key="2">
    <source>
        <dbReference type="EMBL" id="KAF9064503.1"/>
    </source>
</evidence>
<evidence type="ECO:0000256" key="1">
    <source>
        <dbReference type="SAM" id="MobiDB-lite"/>
    </source>
</evidence>
<feature type="compositionally biased region" description="Basic residues" evidence="1">
    <location>
        <begin position="285"/>
        <end position="314"/>
    </location>
</feature>
<protein>
    <submittedName>
        <fullName evidence="2">Uncharacterized protein</fullName>
    </submittedName>
</protein>
<dbReference type="EMBL" id="JADNRY010000122">
    <property type="protein sequence ID" value="KAF9064503.1"/>
    <property type="molecule type" value="Genomic_DNA"/>
</dbReference>
<dbReference type="OrthoDB" id="2976199at2759"/>
<feature type="compositionally biased region" description="Low complexity" evidence="1">
    <location>
        <begin position="271"/>
        <end position="284"/>
    </location>
</feature>
<feature type="compositionally biased region" description="Low complexity" evidence="1">
    <location>
        <begin position="131"/>
        <end position="147"/>
    </location>
</feature>
<sequence length="365" mass="40389">MLPAQIQSFCVFDRSCRHIMATRFFVKPCDDFWHKEQSSVVLTSPSLPTLNCPSLSQSLPMTEYDYSPEGYQRYLDTQRRISNWVDNTNAHANEFGSPFGGRADVASGDRSRSTPRANSGPGRDEYRGRRNSISSALSPNSSASPVNPAVLRMQRSSAYPPQARHSYPYHATVAPQYQSPPVPVIPTGAGAAYPLTPIIPNTTIETIPVLIPLPVRIHMHTMIPLPNEVSLFQLHTLTATSNLTASRSQSTAREHHSSSRRSAYTIAPQESQSQSQSQSLISTSHHTHTSHRTHSTHRHSHRSHHHHDHSRSHSTPRSSEVGATYAIVDNRVYTPAPGGYLIIPSKGSRVKNIIVSLRFSCGVLI</sequence>
<dbReference type="Proteomes" id="UP000772434">
    <property type="component" value="Unassembled WGS sequence"/>
</dbReference>
<reference evidence="2" key="1">
    <citation type="submission" date="2020-11" db="EMBL/GenBank/DDBJ databases">
        <authorList>
            <consortium name="DOE Joint Genome Institute"/>
            <person name="Ahrendt S."/>
            <person name="Riley R."/>
            <person name="Andreopoulos W."/>
            <person name="Labutti K."/>
            <person name="Pangilinan J."/>
            <person name="Ruiz-Duenas F.J."/>
            <person name="Barrasa J.M."/>
            <person name="Sanchez-Garcia M."/>
            <person name="Camarero S."/>
            <person name="Miyauchi S."/>
            <person name="Serrano A."/>
            <person name="Linde D."/>
            <person name="Babiker R."/>
            <person name="Drula E."/>
            <person name="Ayuso-Fernandez I."/>
            <person name="Pacheco R."/>
            <person name="Padilla G."/>
            <person name="Ferreira P."/>
            <person name="Barriuso J."/>
            <person name="Kellner H."/>
            <person name="Castanera R."/>
            <person name="Alfaro M."/>
            <person name="Ramirez L."/>
            <person name="Pisabarro A.G."/>
            <person name="Kuo A."/>
            <person name="Tritt A."/>
            <person name="Lipzen A."/>
            <person name="He G."/>
            <person name="Yan M."/>
            <person name="Ng V."/>
            <person name="Cullen D."/>
            <person name="Martin F."/>
            <person name="Rosso M.-N."/>
            <person name="Henrissat B."/>
            <person name="Hibbett D."/>
            <person name="Martinez A.T."/>
            <person name="Grigoriev I.V."/>
        </authorList>
    </citation>
    <scope>NUCLEOTIDE SEQUENCE</scope>
    <source>
        <strain evidence="2">AH 40177</strain>
    </source>
</reference>
<feature type="region of interest" description="Disordered" evidence="1">
    <location>
        <begin position="93"/>
        <end position="147"/>
    </location>
</feature>
<dbReference type="AlphaFoldDB" id="A0A9P5U492"/>
<organism evidence="2 3">
    <name type="scientific">Rhodocollybia butyracea</name>
    <dbReference type="NCBI Taxonomy" id="206335"/>
    <lineage>
        <taxon>Eukaryota</taxon>
        <taxon>Fungi</taxon>
        <taxon>Dikarya</taxon>
        <taxon>Basidiomycota</taxon>
        <taxon>Agaricomycotina</taxon>
        <taxon>Agaricomycetes</taxon>
        <taxon>Agaricomycetidae</taxon>
        <taxon>Agaricales</taxon>
        <taxon>Marasmiineae</taxon>
        <taxon>Omphalotaceae</taxon>
        <taxon>Rhodocollybia</taxon>
    </lineage>
</organism>